<sequence length="143" mass="13476">MSIFGAGLLTTADAASIVSYGGAQPNLNNTGTITGRIGFQGSATTGAGNTLLNAGIINGSVNLGSSVSGNTFTAVSGSSVNTAGIGVAGQVGALAVNLAAAGIVDGGSASNNSLVLQNSATGTGSGTGGAVTTLGWNQYDHAQ</sequence>
<organism evidence="1 2">
    <name type="scientific">Rhizopus delemar</name>
    <dbReference type="NCBI Taxonomy" id="936053"/>
    <lineage>
        <taxon>Eukaryota</taxon>
        <taxon>Fungi</taxon>
        <taxon>Fungi incertae sedis</taxon>
        <taxon>Mucoromycota</taxon>
        <taxon>Mucoromycotina</taxon>
        <taxon>Mucoromycetes</taxon>
        <taxon>Mucorales</taxon>
        <taxon>Mucorineae</taxon>
        <taxon>Rhizopodaceae</taxon>
        <taxon>Rhizopus</taxon>
    </lineage>
</organism>
<protein>
    <submittedName>
        <fullName evidence="1">Uncharacterized protein</fullName>
    </submittedName>
</protein>
<accession>A0A9P6Y2A6</accession>
<reference evidence="1 2" key="1">
    <citation type="journal article" date="2020" name="Microb. Genom.">
        <title>Genetic diversity of clinical and environmental Mucorales isolates obtained from an investigation of mucormycosis cases among solid organ transplant recipients.</title>
        <authorList>
            <person name="Nguyen M.H."/>
            <person name="Kaul D."/>
            <person name="Muto C."/>
            <person name="Cheng S.J."/>
            <person name="Richter R.A."/>
            <person name="Bruno V.M."/>
            <person name="Liu G."/>
            <person name="Beyhan S."/>
            <person name="Sundermann A.J."/>
            <person name="Mounaud S."/>
            <person name="Pasculle A.W."/>
            <person name="Nierman W.C."/>
            <person name="Driscoll E."/>
            <person name="Cumbie R."/>
            <person name="Clancy C.J."/>
            <person name="Dupont C.L."/>
        </authorList>
    </citation>
    <scope>NUCLEOTIDE SEQUENCE [LARGE SCALE GENOMIC DNA]</scope>
    <source>
        <strain evidence="1 2">GL24</strain>
    </source>
</reference>
<dbReference type="EMBL" id="JAANIU010007564">
    <property type="protein sequence ID" value="KAG1537399.1"/>
    <property type="molecule type" value="Genomic_DNA"/>
</dbReference>
<dbReference type="AlphaFoldDB" id="A0A9P6Y2A6"/>
<dbReference type="Proteomes" id="UP000740926">
    <property type="component" value="Unassembled WGS sequence"/>
</dbReference>
<evidence type="ECO:0000313" key="2">
    <source>
        <dbReference type="Proteomes" id="UP000740926"/>
    </source>
</evidence>
<name>A0A9P6Y2A6_9FUNG</name>
<comment type="caution">
    <text evidence="1">The sequence shown here is derived from an EMBL/GenBank/DDBJ whole genome shotgun (WGS) entry which is preliminary data.</text>
</comment>
<evidence type="ECO:0000313" key="1">
    <source>
        <dbReference type="EMBL" id="KAG1537399.1"/>
    </source>
</evidence>
<keyword evidence="2" id="KW-1185">Reference proteome</keyword>
<proteinExistence type="predicted"/>
<gene>
    <name evidence="1" type="ORF">G6F50_014872</name>
</gene>